<dbReference type="RefSeq" id="WP_223577555.1">
    <property type="nucleotide sequence ID" value="NZ_BAABFU010000001.1"/>
</dbReference>
<gene>
    <name evidence="1" type="ORF">GCM10023150_01020</name>
</gene>
<keyword evidence="2" id="KW-1185">Reference proteome</keyword>
<proteinExistence type="predicted"/>
<protein>
    <submittedName>
        <fullName evidence="1">Uncharacterized protein</fullName>
    </submittedName>
</protein>
<evidence type="ECO:0000313" key="1">
    <source>
        <dbReference type="EMBL" id="GAA4342872.1"/>
    </source>
</evidence>
<name>A0ABP8HQS9_9GAMM</name>
<sequence>MHFSRVIGGLNKDLKFVFTNPIALQWEDESYGIIELPPDLPTCSREGFENWTYPTLIISNSKWANQYAATIYTEVEYINHNVTHFSFISMDDILNVLSENKPTVSWVNEK</sequence>
<comment type="caution">
    <text evidence="1">The sequence shown here is derived from an EMBL/GenBank/DDBJ whole genome shotgun (WGS) entry which is preliminary data.</text>
</comment>
<dbReference type="EMBL" id="BAABFU010000001">
    <property type="protein sequence ID" value="GAA4342872.1"/>
    <property type="molecule type" value="Genomic_DNA"/>
</dbReference>
<accession>A0ABP8HQS9</accession>
<evidence type="ECO:0000313" key="2">
    <source>
        <dbReference type="Proteomes" id="UP001501294"/>
    </source>
</evidence>
<organism evidence="1 2">
    <name type="scientific">Kangiella taiwanensis</name>
    <dbReference type="NCBI Taxonomy" id="1079179"/>
    <lineage>
        <taxon>Bacteria</taxon>
        <taxon>Pseudomonadati</taxon>
        <taxon>Pseudomonadota</taxon>
        <taxon>Gammaproteobacteria</taxon>
        <taxon>Kangiellales</taxon>
        <taxon>Kangiellaceae</taxon>
        <taxon>Kangiella</taxon>
    </lineage>
</organism>
<reference evidence="2" key="1">
    <citation type="journal article" date="2019" name="Int. J. Syst. Evol. Microbiol.">
        <title>The Global Catalogue of Microorganisms (GCM) 10K type strain sequencing project: providing services to taxonomists for standard genome sequencing and annotation.</title>
        <authorList>
            <consortium name="The Broad Institute Genomics Platform"/>
            <consortium name="The Broad Institute Genome Sequencing Center for Infectious Disease"/>
            <person name="Wu L."/>
            <person name="Ma J."/>
        </authorList>
    </citation>
    <scope>NUCLEOTIDE SEQUENCE [LARGE SCALE GENOMIC DNA]</scope>
    <source>
        <strain evidence="2">JCM 17727</strain>
    </source>
</reference>
<dbReference type="Proteomes" id="UP001501294">
    <property type="component" value="Unassembled WGS sequence"/>
</dbReference>